<protein>
    <submittedName>
        <fullName evidence="2">Uncharacterized protein</fullName>
    </submittedName>
</protein>
<dbReference type="AlphaFoldDB" id="A0A9N7UHB2"/>
<reference evidence="2" key="1">
    <citation type="submission" date="2020-03" db="EMBL/GenBank/DDBJ databases">
        <authorList>
            <person name="Weist P."/>
        </authorList>
    </citation>
    <scope>NUCLEOTIDE SEQUENCE</scope>
</reference>
<proteinExistence type="predicted"/>
<gene>
    <name evidence="2" type="ORF">PLEPLA_LOCUS18766</name>
</gene>
<feature type="compositionally biased region" description="Pro residues" evidence="1">
    <location>
        <begin position="50"/>
        <end position="67"/>
    </location>
</feature>
<dbReference type="Proteomes" id="UP001153269">
    <property type="component" value="Unassembled WGS sequence"/>
</dbReference>
<feature type="compositionally biased region" description="Low complexity" evidence="1">
    <location>
        <begin position="27"/>
        <end position="49"/>
    </location>
</feature>
<dbReference type="EMBL" id="CADEAL010001268">
    <property type="protein sequence ID" value="CAB1430780.1"/>
    <property type="molecule type" value="Genomic_DNA"/>
</dbReference>
<evidence type="ECO:0000313" key="3">
    <source>
        <dbReference type="Proteomes" id="UP001153269"/>
    </source>
</evidence>
<organism evidence="2 3">
    <name type="scientific">Pleuronectes platessa</name>
    <name type="common">European plaice</name>
    <dbReference type="NCBI Taxonomy" id="8262"/>
    <lineage>
        <taxon>Eukaryota</taxon>
        <taxon>Metazoa</taxon>
        <taxon>Chordata</taxon>
        <taxon>Craniata</taxon>
        <taxon>Vertebrata</taxon>
        <taxon>Euteleostomi</taxon>
        <taxon>Actinopterygii</taxon>
        <taxon>Neopterygii</taxon>
        <taxon>Teleostei</taxon>
        <taxon>Neoteleostei</taxon>
        <taxon>Acanthomorphata</taxon>
        <taxon>Carangaria</taxon>
        <taxon>Pleuronectiformes</taxon>
        <taxon>Pleuronectoidei</taxon>
        <taxon>Pleuronectidae</taxon>
        <taxon>Pleuronectes</taxon>
    </lineage>
</organism>
<sequence>MMWYKIQRAQRSVPLRVCVCERVTESCGVSPSRPSHSSASTAGSNRLSPPRLPSRPPPLRRTAPPPPLVVHRLSRSHSTLYVLVLMKFSDTSHFPSEGDLTLLVSWLSMSQLKCNRSTLPEGGECRKEGKSDAVYWNVFVASSTSRLQYIPGVSPRYTVPNGTLYHGRGGVAQGVERAFSNMKVAGSIPTLPHLHAEMSSARY</sequence>
<evidence type="ECO:0000313" key="2">
    <source>
        <dbReference type="EMBL" id="CAB1430780.1"/>
    </source>
</evidence>
<feature type="region of interest" description="Disordered" evidence="1">
    <location>
        <begin position="27"/>
        <end position="67"/>
    </location>
</feature>
<accession>A0A9N7UHB2</accession>
<name>A0A9N7UHB2_PLEPL</name>
<keyword evidence="3" id="KW-1185">Reference proteome</keyword>
<evidence type="ECO:0000256" key="1">
    <source>
        <dbReference type="SAM" id="MobiDB-lite"/>
    </source>
</evidence>
<comment type="caution">
    <text evidence="2">The sequence shown here is derived from an EMBL/GenBank/DDBJ whole genome shotgun (WGS) entry which is preliminary data.</text>
</comment>